<name>E1EWK3_GIAIA</name>
<evidence type="ECO:0000256" key="1">
    <source>
        <dbReference type="SAM" id="Phobius"/>
    </source>
</evidence>
<accession>E1EWK3</accession>
<dbReference type="EMBL" id="ACVC01000031">
    <property type="protein sequence ID" value="EFO65410.1"/>
    <property type="molecule type" value="Genomic_DNA"/>
</dbReference>
<sequence length="328" mass="35751">MRLLFLFFTFHLAGLDAASPATFPVHMGKERLVTNASYTGRCTTTVDGKVMPIATFKLTVNTHSVNIIKRGYDATSHIGVMIDNPSPNATPNPSKTPLFAAGGFGSTQFGGSAAAFLYKPGPVFFSLSEGNTHYILDYDFVKQDYVATDKGGQSWYSLADPTLQAHWPKFNGKPYGPRPAERFIVVIVLPVVALMKENTSVEQLQQTITQTYQGVIDNFASIPGTSTLGNSTVCSVSLFVDYDIYWDVWVLALSISVSIIAITLVSVFKCCPCTSVKRIYYKKQPKQHSSDDSITAEPTDVPLEPIASEDTLGLADDFVDTSEKVTAL</sequence>
<evidence type="ECO:0000313" key="3">
    <source>
        <dbReference type="EMBL" id="EFO65410.1"/>
    </source>
</evidence>
<keyword evidence="1" id="KW-1133">Transmembrane helix</keyword>
<reference evidence="3 4" key="1">
    <citation type="journal article" date="2010" name="BMC Genomics">
        <title>Genome analysis and comparative genomics of a Giardia intestinalis assemblage E isolate.</title>
        <authorList>
            <person name="Jerlstrom-Hultqvist J."/>
            <person name="Franzen O."/>
            <person name="Ankarklev J."/>
            <person name="Xu F."/>
            <person name="Nohynkova E."/>
            <person name="Andersson J.O."/>
            <person name="Svard S.G."/>
            <person name="Andersson B."/>
        </authorList>
    </citation>
    <scope>NUCLEOTIDE SEQUENCE [LARGE SCALE GENOMIC DNA]</scope>
    <source>
        <strain evidence="3 4">P15</strain>
    </source>
</reference>
<dbReference type="VEuPathDB" id="GiardiaDB:GLP15_1976"/>
<gene>
    <name evidence="3" type="ORF">GLP15_1976</name>
</gene>
<dbReference type="OrthoDB" id="10256149at2759"/>
<protein>
    <submittedName>
        <fullName evidence="3">Uncharacterized protein</fullName>
    </submittedName>
</protein>
<comment type="caution">
    <text evidence="3">The sequence shown here is derived from an EMBL/GenBank/DDBJ whole genome shotgun (WGS) entry which is preliminary data.</text>
</comment>
<proteinExistence type="predicted"/>
<dbReference type="AlphaFoldDB" id="E1EWK3"/>
<feature type="signal peptide" evidence="2">
    <location>
        <begin position="1"/>
        <end position="17"/>
    </location>
</feature>
<dbReference type="OMA" id="THYILDY"/>
<keyword evidence="2" id="KW-0732">Signal</keyword>
<feature type="transmembrane region" description="Helical" evidence="1">
    <location>
        <begin position="244"/>
        <end position="268"/>
    </location>
</feature>
<evidence type="ECO:0000256" key="2">
    <source>
        <dbReference type="SAM" id="SignalP"/>
    </source>
</evidence>
<keyword evidence="1" id="KW-0812">Transmembrane</keyword>
<feature type="chain" id="PRO_5003144991" evidence="2">
    <location>
        <begin position="18"/>
        <end position="328"/>
    </location>
</feature>
<dbReference type="Proteomes" id="UP000008974">
    <property type="component" value="Unassembled WGS sequence"/>
</dbReference>
<organism evidence="3 4">
    <name type="scientific">Giardia intestinalis (strain P15)</name>
    <name type="common">Giardia lamblia</name>
    <dbReference type="NCBI Taxonomy" id="658858"/>
    <lineage>
        <taxon>Eukaryota</taxon>
        <taxon>Metamonada</taxon>
        <taxon>Diplomonadida</taxon>
        <taxon>Hexamitidae</taxon>
        <taxon>Giardiinae</taxon>
        <taxon>Giardia</taxon>
    </lineage>
</organism>
<keyword evidence="1" id="KW-0472">Membrane</keyword>
<evidence type="ECO:0000313" key="4">
    <source>
        <dbReference type="Proteomes" id="UP000008974"/>
    </source>
</evidence>